<evidence type="ECO:0000256" key="3">
    <source>
        <dbReference type="ARBA" id="ARBA00023211"/>
    </source>
</evidence>
<keyword evidence="6" id="KW-1185">Reference proteome</keyword>
<dbReference type="InterPro" id="IPR006035">
    <property type="entry name" value="Ureohydrolase"/>
</dbReference>
<dbReference type="Pfam" id="PF00491">
    <property type="entry name" value="Arginase"/>
    <property type="match status" value="1"/>
</dbReference>
<evidence type="ECO:0000313" key="5">
    <source>
        <dbReference type="EMBL" id="MBD2754291.1"/>
    </source>
</evidence>
<dbReference type="PANTHER" id="PTHR43782">
    <property type="entry name" value="ARGINASE"/>
    <property type="match status" value="1"/>
</dbReference>
<dbReference type="GO" id="GO:0030145">
    <property type="term" value="F:manganese ion binding"/>
    <property type="evidence" value="ECO:0007669"/>
    <property type="project" value="TreeGrafter"/>
</dbReference>
<dbReference type="Proteomes" id="UP000653797">
    <property type="component" value="Unassembled WGS sequence"/>
</dbReference>
<dbReference type="EMBL" id="JACXAA010000005">
    <property type="protein sequence ID" value="MBD2754291.1"/>
    <property type="molecule type" value="Genomic_DNA"/>
</dbReference>
<evidence type="ECO:0000256" key="4">
    <source>
        <dbReference type="PROSITE-ProRule" id="PRU00742"/>
    </source>
</evidence>
<dbReference type="PANTHER" id="PTHR43782:SF3">
    <property type="entry name" value="ARGINASE"/>
    <property type="match status" value="1"/>
</dbReference>
<comment type="caution">
    <text evidence="5">The sequence shown here is derived from an EMBL/GenBank/DDBJ whole genome shotgun (WGS) entry which is preliminary data.</text>
</comment>
<dbReference type="Gene3D" id="3.40.800.10">
    <property type="entry name" value="Ureohydrolase domain"/>
    <property type="match status" value="1"/>
</dbReference>
<dbReference type="AlphaFoldDB" id="A0A927B2T4"/>
<accession>A0A927B2T4</accession>
<evidence type="ECO:0000256" key="1">
    <source>
        <dbReference type="ARBA" id="ARBA00022723"/>
    </source>
</evidence>
<dbReference type="GO" id="GO:0004053">
    <property type="term" value="F:arginase activity"/>
    <property type="evidence" value="ECO:0007669"/>
    <property type="project" value="TreeGrafter"/>
</dbReference>
<sequence>MRQLVVIEAPSNLGLKASSHHREPGVNRLPDWVRQQGLYTHLGEDTQTITVLPASYSGKLDSKTGIRQADDIALYSQQLARTVKQTIDQQSVTLVIGGDCSILLGCLLGLSQRGRYGLFFLDGHTDFAWPGLSQTGGAAGMDLALVTGHGPLKLTNINGRKPYVREEHVWSVGNRDEDPDYVAAIRSSQIQYRDLNRLRDDGPETCVSGFLQMSDQHKLDGFWIHLDVDVLNDELMPAVDSRQSGGLTYAELLSLLIPLLDSGKAIGLDITILDPDLDPTGLYTYQFIAQLDEVWGLLKRK</sequence>
<name>A0A927B2T4_9BACT</name>
<keyword evidence="2" id="KW-0378">Hydrolase</keyword>
<keyword evidence="3" id="KW-0464">Manganese</keyword>
<dbReference type="SUPFAM" id="SSF52768">
    <property type="entry name" value="Arginase/deacetylase"/>
    <property type="match status" value="1"/>
</dbReference>
<dbReference type="RefSeq" id="WP_191039928.1">
    <property type="nucleotide sequence ID" value="NZ_JACXAA010000005.1"/>
</dbReference>
<dbReference type="InterPro" id="IPR023696">
    <property type="entry name" value="Ureohydrolase_dom_sf"/>
</dbReference>
<comment type="similarity">
    <text evidence="4">Belongs to the arginase family.</text>
</comment>
<dbReference type="PROSITE" id="PS51409">
    <property type="entry name" value="ARGINASE_2"/>
    <property type="match status" value="1"/>
</dbReference>
<dbReference type="CDD" id="cd09999">
    <property type="entry name" value="Arginase-like_1"/>
    <property type="match status" value="1"/>
</dbReference>
<proteinExistence type="inferred from homology"/>
<evidence type="ECO:0000256" key="2">
    <source>
        <dbReference type="ARBA" id="ARBA00022801"/>
    </source>
</evidence>
<gene>
    <name evidence="5" type="ORF">IC230_15390</name>
</gene>
<dbReference type="PRINTS" id="PR00116">
    <property type="entry name" value="ARGINASE"/>
</dbReference>
<dbReference type="GO" id="GO:0005737">
    <property type="term" value="C:cytoplasm"/>
    <property type="evidence" value="ECO:0007669"/>
    <property type="project" value="TreeGrafter"/>
</dbReference>
<evidence type="ECO:0000313" key="6">
    <source>
        <dbReference type="Proteomes" id="UP000653797"/>
    </source>
</evidence>
<organism evidence="5 6">
    <name type="scientific">Spirosoma validum</name>
    <dbReference type="NCBI Taxonomy" id="2771355"/>
    <lineage>
        <taxon>Bacteria</taxon>
        <taxon>Pseudomonadati</taxon>
        <taxon>Bacteroidota</taxon>
        <taxon>Cytophagia</taxon>
        <taxon>Cytophagales</taxon>
        <taxon>Cytophagaceae</taxon>
        <taxon>Spirosoma</taxon>
    </lineage>
</organism>
<keyword evidence="1" id="KW-0479">Metal-binding</keyword>
<protein>
    <submittedName>
        <fullName evidence="5">Arginase family protein</fullName>
    </submittedName>
</protein>
<reference evidence="5" key="1">
    <citation type="submission" date="2020-09" db="EMBL/GenBank/DDBJ databases">
        <authorList>
            <person name="Kim M.K."/>
        </authorList>
    </citation>
    <scope>NUCLEOTIDE SEQUENCE</scope>
    <source>
        <strain evidence="5">BT704</strain>
    </source>
</reference>